<feature type="domain" description="EF-hand" evidence="11">
    <location>
        <begin position="323"/>
        <end position="358"/>
    </location>
</feature>
<evidence type="ECO:0000256" key="4">
    <source>
        <dbReference type="ARBA" id="ARBA00022737"/>
    </source>
</evidence>
<feature type="domain" description="EF-hand" evidence="11">
    <location>
        <begin position="429"/>
        <end position="459"/>
    </location>
</feature>
<accession>A0A7S0DTC7</accession>
<dbReference type="GO" id="GO:0005524">
    <property type="term" value="F:ATP binding"/>
    <property type="evidence" value="ECO:0007669"/>
    <property type="project" value="UniProtKB-KW"/>
</dbReference>
<dbReference type="Pfam" id="PF00069">
    <property type="entry name" value="Pkinase"/>
    <property type="match status" value="1"/>
</dbReference>
<dbReference type="PROSITE" id="PS50011">
    <property type="entry name" value="PROTEIN_KINASE_DOM"/>
    <property type="match status" value="1"/>
</dbReference>
<name>A0A7S0DTC7_9EUKA</name>
<dbReference type="EMBL" id="HBEM01033805">
    <property type="protein sequence ID" value="CAD8464099.1"/>
    <property type="molecule type" value="Transcribed_RNA"/>
</dbReference>
<keyword evidence="8" id="KW-0067">ATP-binding</keyword>
<evidence type="ECO:0000259" key="10">
    <source>
        <dbReference type="PROSITE" id="PS50011"/>
    </source>
</evidence>
<proteinExistence type="inferred from homology"/>
<evidence type="ECO:0000313" key="12">
    <source>
        <dbReference type="EMBL" id="CAD8464099.1"/>
    </source>
</evidence>
<dbReference type="PROSITE" id="PS50222">
    <property type="entry name" value="EF_HAND_2"/>
    <property type="match status" value="3"/>
</dbReference>
<dbReference type="InterPro" id="IPR018247">
    <property type="entry name" value="EF_Hand_1_Ca_BS"/>
</dbReference>
<dbReference type="InterPro" id="IPR000719">
    <property type="entry name" value="Prot_kinase_dom"/>
</dbReference>
<reference evidence="12" key="1">
    <citation type="submission" date="2021-01" db="EMBL/GenBank/DDBJ databases">
        <authorList>
            <person name="Corre E."/>
            <person name="Pelletier E."/>
            <person name="Niang G."/>
            <person name="Scheremetjew M."/>
            <person name="Finn R."/>
            <person name="Kale V."/>
            <person name="Holt S."/>
            <person name="Cochrane G."/>
            <person name="Meng A."/>
            <person name="Brown T."/>
            <person name="Cohen L."/>
        </authorList>
    </citation>
    <scope>NUCLEOTIDE SEQUENCE</scope>
    <source>
        <strain evidence="12">CCMP2058</strain>
    </source>
</reference>
<dbReference type="SMART" id="SM00220">
    <property type="entry name" value="S_TKc"/>
    <property type="match status" value="1"/>
</dbReference>
<evidence type="ECO:0008006" key="13">
    <source>
        <dbReference type="Google" id="ProtNLM"/>
    </source>
</evidence>
<keyword evidence="7" id="KW-0106">Calcium</keyword>
<dbReference type="GO" id="GO:0004674">
    <property type="term" value="F:protein serine/threonine kinase activity"/>
    <property type="evidence" value="ECO:0007669"/>
    <property type="project" value="UniProtKB-KW"/>
</dbReference>
<evidence type="ECO:0000256" key="7">
    <source>
        <dbReference type="ARBA" id="ARBA00022837"/>
    </source>
</evidence>
<dbReference type="SMART" id="SM00054">
    <property type="entry name" value="EFh"/>
    <property type="match status" value="4"/>
</dbReference>
<dbReference type="FunFam" id="1.10.238.10:FF:000003">
    <property type="entry name" value="Calmodulin A"/>
    <property type="match status" value="1"/>
</dbReference>
<dbReference type="InterPro" id="IPR011009">
    <property type="entry name" value="Kinase-like_dom_sf"/>
</dbReference>
<dbReference type="InterPro" id="IPR002048">
    <property type="entry name" value="EF_hand_dom"/>
</dbReference>
<dbReference type="PROSITE" id="PS00018">
    <property type="entry name" value="EF_HAND_1"/>
    <property type="match status" value="3"/>
</dbReference>
<comment type="similarity">
    <text evidence="9">Belongs to the protein kinase superfamily. Ser/Thr protein kinase family. CDPK subfamily.</text>
</comment>
<organism evidence="12">
    <name type="scientific">Amorphochlora amoebiformis</name>
    <dbReference type="NCBI Taxonomy" id="1561963"/>
    <lineage>
        <taxon>Eukaryota</taxon>
        <taxon>Sar</taxon>
        <taxon>Rhizaria</taxon>
        <taxon>Cercozoa</taxon>
        <taxon>Chlorarachniophyceae</taxon>
        <taxon>Amorphochlora</taxon>
    </lineage>
</organism>
<dbReference type="Gene3D" id="1.10.238.10">
    <property type="entry name" value="EF-hand"/>
    <property type="match status" value="1"/>
</dbReference>
<evidence type="ECO:0000256" key="5">
    <source>
        <dbReference type="ARBA" id="ARBA00022741"/>
    </source>
</evidence>
<evidence type="ECO:0000256" key="2">
    <source>
        <dbReference type="ARBA" id="ARBA00022527"/>
    </source>
</evidence>
<evidence type="ECO:0000256" key="1">
    <source>
        <dbReference type="ARBA" id="ARBA00001946"/>
    </source>
</evidence>
<feature type="domain" description="EF-hand" evidence="11">
    <location>
        <begin position="393"/>
        <end position="428"/>
    </location>
</feature>
<evidence type="ECO:0000256" key="8">
    <source>
        <dbReference type="ARBA" id="ARBA00022840"/>
    </source>
</evidence>
<dbReference type="SUPFAM" id="SSF47473">
    <property type="entry name" value="EF-hand"/>
    <property type="match status" value="1"/>
</dbReference>
<dbReference type="FunFam" id="1.10.510.10:FF:000571">
    <property type="entry name" value="Maternal embryonic leucine zipper kinase"/>
    <property type="match status" value="1"/>
</dbReference>
<keyword evidence="4" id="KW-0677">Repeat</keyword>
<evidence type="ECO:0000256" key="9">
    <source>
        <dbReference type="ARBA" id="ARBA00024334"/>
    </source>
</evidence>
<keyword evidence="3" id="KW-0808">Transferase</keyword>
<dbReference type="InterPro" id="IPR050205">
    <property type="entry name" value="CDPK_Ser/Thr_kinases"/>
</dbReference>
<dbReference type="AlphaFoldDB" id="A0A7S0DTC7"/>
<keyword evidence="5" id="KW-0547">Nucleotide-binding</keyword>
<sequence length="459" mass="52244">MGCGAQSKIPPPGNASVWDTYKKYHTLGTGMSCSVYAAKEKATGKMVAVKALRKYDAKSGRLDKDQRRMYESEVNILKRIKHKNCIEFVMSKEEEKFLYIGTYLCEGGELFDRVKEISVFTEKTAANLAKQMLEAVRHLHMKNITHRDLKPENFVFNTKAHKLMKLIDFGCALHREREDDEIKDNAGSPYYVAPEVLNGEARSLRIWKAADMWSIGVIVYLLLYGSPPFFGRSHNDTYMLIRKLRYKLPKGPSKNAKDFIRKCLTRNPRHRLTADQALKHAFVVHAEDVALPSSVRDSLATFHGQTKLKKAVARMIAKHMTDKDRKVVKKAFKEIDKNGDGKLDAQEIHDLLKSIGKTEEEILKITKEMDVDQDGGVTEQEFEQMHATGILGKNQKDVKEVFKLFDKNGDGMVDESEIAAWCNFMTPEKIREAMKEVDGDGNGKISYDEWEKAMAVIEP</sequence>
<feature type="domain" description="Protein kinase" evidence="10">
    <location>
        <begin position="21"/>
        <end position="283"/>
    </location>
</feature>
<dbReference type="InterPro" id="IPR008271">
    <property type="entry name" value="Ser/Thr_kinase_AS"/>
</dbReference>
<comment type="cofactor">
    <cofactor evidence="1">
        <name>Mg(2+)</name>
        <dbReference type="ChEBI" id="CHEBI:18420"/>
    </cofactor>
</comment>
<protein>
    <recommendedName>
        <fullName evidence="13">Calmodulin</fullName>
    </recommendedName>
</protein>
<evidence type="ECO:0000256" key="6">
    <source>
        <dbReference type="ARBA" id="ARBA00022777"/>
    </source>
</evidence>
<dbReference type="InterPro" id="IPR011992">
    <property type="entry name" value="EF-hand-dom_pair"/>
</dbReference>
<keyword evidence="6" id="KW-0418">Kinase</keyword>
<keyword evidence="2" id="KW-0723">Serine/threonine-protein kinase</keyword>
<dbReference type="PROSITE" id="PS00108">
    <property type="entry name" value="PROTEIN_KINASE_ST"/>
    <property type="match status" value="1"/>
</dbReference>
<evidence type="ECO:0000256" key="3">
    <source>
        <dbReference type="ARBA" id="ARBA00022679"/>
    </source>
</evidence>
<dbReference type="GO" id="GO:0005509">
    <property type="term" value="F:calcium ion binding"/>
    <property type="evidence" value="ECO:0007669"/>
    <property type="project" value="InterPro"/>
</dbReference>
<dbReference type="SUPFAM" id="SSF56112">
    <property type="entry name" value="Protein kinase-like (PK-like)"/>
    <property type="match status" value="1"/>
</dbReference>
<dbReference type="Gene3D" id="1.10.510.10">
    <property type="entry name" value="Transferase(Phosphotransferase) domain 1"/>
    <property type="match status" value="1"/>
</dbReference>
<evidence type="ECO:0000259" key="11">
    <source>
        <dbReference type="PROSITE" id="PS50222"/>
    </source>
</evidence>
<dbReference type="PANTHER" id="PTHR24349">
    <property type="entry name" value="SERINE/THREONINE-PROTEIN KINASE"/>
    <property type="match status" value="1"/>
</dbReference>
<dbReference type="Gene3D" id="3.30.200.20">
    <property type="entry name" value="Phosphorylase Kinase, domain 1"/>
    <property type="match status" value="1"/>
</dbReference>
<dbReference type="Pfam" id="PF13499">
    <property type="entry name" value="EF-hand_7"/>
    <property type="match status" value="2"/>
</dbReference>
<dbReference type="CDD" id="cd00051">
    <property type="entry name" value="EFh"/>
    <property type="match status" value="2"/>
</dbReference>
<gene>
    <name evidence="12" type="ORF">LAMO00422_LOCUS23065</name>
</gene>